<gene>
    <name evidence="5" type="ORF">DESUT3_10770</name>
</gene>
<dbReference type="EMBL" id="AP024355">
    <property type="protein sequence ID" value="BCR04008.1"/>
    <property type="molecule type" value="Genomic_DNA"/>
</dbReference>
<dbReference type="InterPro" id="IPR011057">
    <property type="entry name" value="Mss4-like_sf"/>
</dbReference>
<keyword evidence="3" id="KW-0862">Zinc</keyword>
<dbReference type="Gene3D" id="2.170.150.70">
    <property type="match status" value="1"/>
</dbReference>
<dbReference type="Pfam" id="PF04828">
    <property type="entry name" value="GFA"/>
    <property type="match status" value="1"/>
</dbReference>
<dbReference type="RefSeq" id="WP_221251436.1">
    <property type="nucleotide sequence ID" value="NZ_AP024355.1"/>
</dbReference>
<organism evidence="5 6">
    <name type="scientific">Desulfuromonas versatilis</name>
    <dbReference type="NCBI Taxonomy" id="2802975"/>
    <lineage>
        <taxon>Bacteria</taxon>
        <taxon>Pseudomonadati</taxon>
        <taxon>Thermodesulfobacteriota</taxon>
        <taxon>Desulfuromonadia</taxon>
        <taxon>Desulfuromonadales</taxon>
        <taxon>Desulfuromonadaceae</taxon>
        <taxon>Desulfuromonas</taxon>
    </lineage>
</organism>
<dbReference type="SUPFAM" id="SSF51316">
    <property type="entry name" value="Mss4-like"/>
    <property type="match status" value="1"/>
</dbReference>
<comment type="similarity">
    <text evidence="1">Belongs to the Gfa family.</text>
</comment>
<dbReference type="InterPro" id="IPR006913">
    <property type="entry name" value="CENP-V/GFA"/>
</dbReference>
<evidence type="ECO:0000256" key="1">
    <source>
        <dbReference type="ARBA" id="ARBA00005495"/>
    </source>
</evidence>
<dbReference type="PANTHER" id="PTHR28620:SF1">
    <property type="entry name" value="CENP-V_GFA DOMAIN-CONTAINING PROTEIN"/>
    <property type="match status" value="1"/>
</dbReference>
<dbReference type="Proteomes" id="UP001319827">
    <property type="component" value="Chromosome"/>
</dbReference>
<keyword evidence="6" id="KW-1185">Reference proteome</keyword>
<evidence type="ECO:0000256" key="2">
    <source>
        <dbReference type="ARBA" id="ARBA00022723"/>
    </source>
</evidence>
<reference evidence="5 6" key="2">
    <citation type="journal article" date="2021" name="Int. J. Syst. Evol. Microbiol.">
        <title>Isolation and Polyphasic Characterization of Desulfuromonas versatilis sp. Nov., an Electrogenic Bacteria Capable of Versatile Metabolism Isolated from a Graphene Oxide-Reducing Enrichment Culture.</title>
        <authorList>
            <person name="Xie L."/>
            <person name="Yoshida N."/>
            <person name="Ishii S."/>
            <person name="Meng L."/>
        </authorList>
    </citation>
    <scope>NUCLEOTIDE SEQUENCE [LARGE SCALE GENOMIC DNA]</scope>
    <source>
        <strain evidence="5 6">NIT-T3</strain>
    </source>
</reference>
<evidence type="ECO:0000313" key="6">
    <source>
        <dbReference type="Proteomes" id="UP001319827"/>
    </source>
</evidence>
<evidence type="ECO:0000256" key="3">
    <source>
        <dbReference type="ARBA" id="ARBA00022833"/>
    </source>
</evidence>
<name>A0ABM8HQD5_9BACT</name>
<dbReference type="PANTHER" id="PTHR28620">
    <property type="entry name" value="CENTROMERE PROTEIN V"/>
    <property type="match status" value="1"/>
</dbReference>
<dbReference type="PROSITE" id="PS51891">
    <property type="entry name" value="CENP_V_GFA"/>
    <property type="match status" value="1"/>
</dbReference>
<dbReference type="InterPro" id="IPR052355">
    <property type="entry name" value="CENP-V-like"/>
</dbReference>
<protein>
    <submittedName>
        <fullName evidence="5">Aldehyde-activating protein</fullName>
    </submittedName>
</protein>
<evidence type="ECO:0000313" key="5">
    <source>
        <dbReference type="EMBL" id="BCR04008.1"/>
    </source>
</evidence>
<proteinExistence type="inferred from homology"/>
<accession>A0ABM8HQD5</accession>
<keyword evidence="2" id="KW-0479">Metal-binding</keyword>
<evidence type="ECO:0000259" key="4">
    <source>
        <dbReference type="PROSITE" id="PS51891"/>
    </source>
</evidence>
<reference evidence="5 6" key="1">
    <citation type="journal article" date="2016" name="C (Basel)">
        <title>Selective Growth of and Electricity Production by Marine Exoelectrogenic Bacteria in Self-Aggregated Hydrogel of Microbially Reduced Graphene Oxide.</title>
        <authorList>
            <person name="Yoshida N."/>
            <person name="Goto Y."/>
            <person name="Miyata Y."/>
        </authorList>
    </citation>
    <scope>NUCLEOTIDE SEQUENCE [LARGE SCALE GENOMIC DNA]</scope>
    <source>
        <strain evidence="5 6">NIT-T3</strain>
    </source>
</reference>
<feature type="domain" description="CENP-V/GFA" evidence="4">
    <location>
        <begin position="5"/>
        <end position="125"/>
    </location>
</feature>
<sequence length="134" mass="14999">MTRTYQGSCHCGAVHFEADIDLGQGTFKCNCSICIKGRNWLAMVKPEQFRLQSGEADLTDYQFGRKVIHHLFCRRCGIRAFGWADAPEFGGKSYAVNLLCLDDLNPEELLAAPVSYVDGRNDNWQSPPAETSHL</sequence>